<protein>
    <submittedName>
        <fullName evidence="2">SAM domain-containing protein</fullName>
    </submittedName>
</protein>
<organism evidence="1 2">
    <name type="scientific">Angiostrongylus cantonensis</name>
    <name type="common">Rat lungworm</name>
    <dbReference type="NCBI Taxonomy" id="6313"/>
    <lineage>
        <taxon>Eukaryota</taxon>
        <taxon>Metazoa</taxon>
        <taxon>Ecdysozoa</taxon>
        <taxon>Nematoda</taxon>
        <taxon>Chromadorea</taxon>
        <taxon>Rhabditida</taxon>
        <taxon>Rhabditina</taxon>
        <taxon>Rhabditomorpha</taxon>
        <taxon>Strongyloidea</taxon>
        <taxon>Metastrongylidae</taxon>
        <taxon>Angiostrongylus</taxon>
    </lineage>
</organism>
<reference evidence="2" key="2">
    <citation type="submission" date="2017-02" db="UniProtKB">
        <authorList>
            <consortium name="WormBaseParasite"/>
        </authorList>
    </citation>
    <scope>IDENTIFICATION</scope>
</reference>
<reference evidence="1" key="1">
    <citation type="submission" date="2012-09" db="EMBL/GenBank/DDBJ databases">
        <authorList>
            <person name="Martin A.A."/>
        </authorList>
    </citation>
    <scope>NUCLEOTIDE SEQUENCE</scope>
</reference>
<dbReference type="Proteomes" id="UP000035642">
    <property type="component" value="Unassembled WGS sequence"/>
</dbReference>
<accession>A0A0K0CYJ2</accession>
<proteinExistence type="predicted"/>
<dbReference type="AlphaFoldDB" id="A0A0K0CYJ2"/>
<evidence type="ECO:0000313" key="2">
    <source>
        <dbReference type="WBParaSite" id="ACAC_0000271801-mRNA-1"/>
    </source>
</evidence>
<evidence type="ECO:0000313" key="1">
    <source>
        <dbReference type="Proteomes" id="UP000035642"/>
    </source>
</evidence>
<name>A0A0K0CYJ2_ANGCA</name>
<keyword evidence="1" id="KW-1185">Reference proteome</keyword>
<sequence>MKANPWDLPNSLVGFWEDADVDNVDEECDRLIQHLHVSAMKVESSKVTKIGLSPETLKLIRQRGIVRAKGNG</sequence>
<dbReference type="WBParaSite" id="ACAC_0000271801-mRNA-1">
    <property type="protein sequence ID" value="ACAC_0000271801-mRNA-1"/>
    <property type="gene ID" value="ACAC_0000271801"/>
</dbReference>